<dbReference type="InterPro" id="IPR006710">
    <property type="entry name" value="Glyco_hydro_43"/>
</dbReference>
<accession>A0A9Q0B9R7</accession>
<dbReference type="OrthoDB" id="2139957at2759"/>
<name>A0A9Q0B9R7_9PEZI</name>
<evidence type="ECO:0000256" key="4">
    <source>
        <dbReference type="RuleBase" id="RU361187"/>
    </source>
</evidence>
<evidence type="ECO:0000313" key="8">
    <source>
        <dbReference type="Proteomes" id="UP001056436"/>
    </source>
</evidence>
<dbReference type="InterPro" id="IPR041542">
    <property type="entry name" value="GH43_C2"/>
</dbReference>
<comment type="similarity">
    <text evidence="1 4">Belongs to the glycosyl hydrolase 43 family.</text>
</comment>
<comment type="caution">
    <text evidence="7">The sequence shown here is derived from an EMBL/GenBank/DDBJ whole genome shotgun (WGS) entry which is preliminary data.</text>
</comment>
<dbReference type="InterPro" id="IPR023296">
    <property type="entry name" value="Glyco_hydro_beta-prop_sf"/>
</dbReference>
<dbReference type="GO" id="GO:0004553">
    <property type="term" value="F:hydrolase activity, hydrolyzing O-glycosyl compounds"/>
    <property type="evidence" value="ECO:0007669"/>
    <property type="project" value="InterPro"/>
</dbReference>
<dbReference type="InterPro" id="IPR051795">
    <property type="entry name" value="Glycosyl_Hydrlase_43"/>
</dbReference>
<evidence type="ECO:0000256" key="2">
    <source>
        <dbReference type="ARBA" id="ARBA00022801"/>
    </source>
</evidence>
<dbReference type="Pfam" id="PF17851">
    <property type="entry name" value="GH43_C2"/>
    <property type="match status" value="1"/>
</dbReference>
<gene>
    <name evidence="7" type="ORF">CABS02_00808</name>
</gene>
<dbReference type="Gene3D" id="2.60.120.200">
    <property type="match status" value="1"/>
</dbReference>
<evidence type="ECO:0000259" key="6">
    <source>
        <dbReference type="Pfam" id="PF17851"/>
    </source>
</evidence>
<proteinExistence type="inferred from homology"/>
<dbReference type="SUPFAM" id="SSF49899">
    <property type="entry name" value="Concanavalin A-like lectins/glucanases"/>
    <property type="match status" value="1"/>
</dbReference>
<evidence type="ECO:0000256" key="1">
    <source>
        <dbReference type="ARBA" id="ARBA00009865"/>
    </source>
</evidence>
<dbReference type="GO" id="GO:0005975">
    <property type="term" value="P:carbohydrate metabolic process"/>
    <property type="evidence" value="ECO:0007669"/>
    <property type="project" value="InterPro"/>
</dbReference>
<keyword evidence="3 4" id="KW-0326">Glycosidase</keyword>
<protein>
    <recommendedName>
        <fullName evidence="6">Beta-xylosidase C-terminal Concanavalin A-like domain-containing protein</fullName>
    </recommendedName>
</protein>
<evidence type="ECO:0000313" key="7">
    <source>
        <dbReference type="EMBL" id="KAI3558768.1"/>
    </source>
</evidence>
<keyword evidence="2 4" id="KW-0378">Hydrolase</keyword>
<dbReference type="EMBL" id="SDAQ01000002">
    <property type="protein sequence ID" value="KAI3558768.1"/>
    <property type="molecule type" value="Genomic_DNA"/>
</dbReference>
<organism evidence="7 8">
    <name type="scientific">Colletotrichum abscissum</name>
    <dbReference type="NCBI Taxonomy" id="1671311"/>
    <lineage>
        <taxon>Eukaryota</taxon>
        <taxon>Fungi</taxon>
        <taxon>Dikarya</taxon>
        <taxon>Ascomycota</taxon>
        <taxon>Pezizomycotina</taxon>
        <taxon>Sordariomycetes</taxon>
        <taxon>Hypocreomycetidae</taxon>
        <taxon>Glomerellales</taxon>
        <taxon>Glomerellaceae</taxon>
        <taxon>Colletotrichum</taxon>
        <taxon>Colletotrichum acutatum species complex</taxon>
    </lineage>
</organism>
<evidence type="ECO:0000256" key="5">
    <source>
        <dbReference type="SAM" id="SignalP"/>
    </source>
</evidence>
<sequence length="571" mass="62782">MIPHLGRLVLELSLSFWAALVAADNSTFYNPILPGWHSDPSCVHVDSTFYCVTSSFITFPGLPIYASKDLLNWKLISHVWNRQSQMPNVTQQTKGQQEGFYAATIRHHDGEFWVVCEYLGLPDGMLGTVFKTSDPFDAASWSDPYTFLTPNGDLDLFWDDDGKMYIPGGGHVLLDVDLETGTVVNNTFLWAGTGGVWPEGPHIYRKDGWYYISAAEGGTETGHYQVMARSSSLTGPYEPCPYNPVLTNKDTDEYFQTIGHADLFQDSEKNWWGIALATRSGPEWRIYPMGRETVLYPVTWREGEWPILEPVRGKMSGWQMPPASRDLPGDGPFNSDPDAYDFTTLSSIPRNLIHWRVPAEGAFSIDSSRGLRIVPSRANLTGDNADLDGRSGLSFIGRPQTDSLFTFEAVIDAPASDVDQETGVTLFLTQYNHADVGVVTLPKADGSGGSDRMLRFRATGDDAPAENIVKIPEAWGDDSIRFQIATVNSTHYTMAASQASQSDQQVVMGTFSARLVSGQSGPFTGSLVGVYATCNGAGSGVECPSGGDSWVKEWHYEGKGQYYTATDLIPE</sequence>
<dbReference type="PANTHER" id="PTHR42812">
    <property type="entry name" value="BETA-XYLOSIDASE"/>
    <property type="match status" value="1"/>
</dbReference>
<keyword evidence="5" id="KW-0732">Signal</keyword>
<feature type="signal peptide" evidence="5">
    <location>
        <begin position="1"/>
        <end position="23"/>
    </location>
</feature>
<dbReference type="Proteomes" id="UP001056436">
    <property type="component" value="Unassembled WGS sequence"/>
</dbReference>
<dbReference type="AlphaFoldDB" id="A0A9Q0B9R7"/>
<reference evidence="7" key="1">
    <citation type="submission" date="2019-01" db="EMBL/GenBank/DDBJ databases">
        <title>Colletotrichum abscissum LGMF1257.</title>
        <authorList>
            <person name="Baroncelli R."/>
        </authorList>
    </citation>
    <scope>NUCLEOTIDE SEQUENCE</scope>
    <source>
        <strain evidence="7">Ca142</strain>
    </source>
</reference>
<dbReference type="Gene3D" id="2.115.10.20">
    <property type="entry name" value="Glycosyl hydrolase domain, family 43"/>
    <property type="match status" value="1"/>
</dbReference>
<evidence type="ECO:0000256" key="3">
    <source>
        <dbReference type="ARBA" id="ARBA00023295"/>
    </source>
</evidence>
<dbReference type="Pfam" id="PF04616">
    <property type="entry name" value="Glyco_hydro_43"/>
    <property type="match status" value="1"/>
</dbReference>
<dbReference type="PANTHER" id="PTHR42812:SF17">
    <property type="entry name" value="BETA-XYLOSIDASE C-TERMINAL CONCANAVALIN A-LIKE DOMAIN-CONTAINING PROTEIN-RELATED"/>
    <property type="match status" value="1"/>
</dbReference>
<dbReference type="InterPro" id="IPR013320">
    <property type="entry name" value="ConA-like_dom_sf"/>
</dbReference>
<dbReference type="CDD" id="cd18833">
    <property type="entry name" value="GH43_PcXyl-like"/>
    <property type="match status" value="1"/>
</dbReference>
<feature type="domain" description="Beta-xylosidase C-terminal Concanavalin A-like" evidence="6">
    <location>
        <begin position="342"/>
        <end position="540"/>
    </location>
</feature>
<keyword evidence="8" id="KW-1185">Reference proteome</keyword>
<dbReference type="SUPFAM" id="SSF75005">
    <property type="entry name" value="Arabinanase/levansucrase/invertase"/>
    <property type="match status" value="1"/>
</dbReference>
<feature type="chain" id="PRO_5040360712" description="Beta-xylosidase C-terminal Concanavalin A-like domain-containing protein" evidence="5">
    <location>
        <begin position="24"/>
        <end position="571"/>
    </location>
</feature>